<accession>A0A9J6EYU0</accession>
<keyword evidence="3" id="KW-1185">Reference proteome</keyword>
<reference evidence="2" key="2">
    <citation type="submission" date="2021-09" db="EMBL/GenBank/DDBJ databases">
        <authorList>
            <person name="Jia N."/>
            <person name="Wang J."/>
            <person name="Shi W."/>
            <person name="Du L."/>
            <person name="Sun Y."/>
            <person name="Zhan W."/>
            <person name="Jiang J."/>
            <person name="Wang Q."/>
            <person name="Zhang B."/>
            <person name="Ji P."/>
            <person name="Sakyi L.B."/>
            <person name="Cui X."/>
            <person name="Yuan T."/>
            <person name="Jiang B."/>
            <person name="Yang W."/>
            <person name="Lam T.T.-Y."/>
            <person name="Chang Q."/>
            <person name="Ding S."/>
            <person name="Wang X."/>
            <person name="Zhu J."/>
            <person name="Ruan X."/>
            <person name="Zhao L."/>
            <person name="Wei J."/>
            <person name="Que T."/>
            <person name="Du C."/>
            <person name="Cheng J."/>
            <person name="Dai P."/>
            <person name="Han X."/>
            <person name="Huang E."/>
            <person name="Gao Y."/>
            <person name="Liu J."/>
            <person name="Shao H."/>
            <person name="Ye R."/>
            <person name="Li L."/>
            <person name="Wei W."/>
            <person name="Wang X."/>
            <person name="Wang C."/>
            <person name="Huo Q."/>
            <person name="Li W."/>
            <person name="Guo W."/>
            <person name="Chen H."/>
            <person name="Chen S."/>
            <person name="Zhou L."/>
            <person name="Zhou L."/>
            <person name="Ni X."/>
            <person name="Tian J."/>
            <person name="Zhou Y."/>
            <person name="Sheng Y."/>
            <person name="Liu T."/>
            <person name="Pan Y."/>
            <person name="Xia L."/>
            <person name="Li J."/>
            <person name="Zhao F."/>
            <person name="Cao W."/>
        </authorList>
    </citation>
    <scope>NUCLEOTIDE SEQUENCE</scope>
    <source>
        <strain evidence="2">Rmic-2018</strain>
        <tissue evidence="2">Larvae</tissue>
    </source>
</reference>
<organism evidence="2 3">
    <name type="scientific">Rhipicephalus microplus</name>
    <name type="common">Cattle tick</name>
    <name type="synonym">Boophilus microplus</name>
    <dbReference type="NCBI Taxonomy" id="6941"/>
    <lineage>
        <taxon>Eukaryota</taxon>
        <taxon>Metazoa</taxon>
        <taxon>Ecdysozoa</taxon>
        <taxon>Arthropoda</taxon>
        <taxon>Chelicerata</taxon>
        <taxon>Arachnida</taxon>
        <taxon>Acari</taxon>
        <taxon>Parasitiformes</taxon>
        <taxon>Ixodida</taxon>
        <taxon>Ixodoidea</taxon>
        <taxon>Ixodidae</taxon>
        <taxon>Rhipicephalinae</taxon>
        <taxon>Rhipicephalus</taxon>
        <taxon>Boophilus</taxon>
    </lineage>
</organism>
<gene>
    <name evidence="2" type="ORF">HPB51_007375</name>
</gene>
<name>A0A9J6EYU0_RHIMP</name>
<comment type="caution">
    <text evidence="2">The sequence shown here is derived from an EMBL/GenBank/DDBJ whole genome shotgun (WGS) entry which is preliminary data.</text>
</comment>
<reference evidence="2" key="1">
    <citation type="journal article" date="2020" name="Cell">
        <title>Large-Scale Comparative Analyses of Tick Genomes Elucidate Their Genetic Diversity and Vector Capacities.</title>
        <authorList>
            <consortium name="Tick Genome and Microbiome Consortium (TIGMIC)"/>
            <person name="Jia N."/>
            <person name="Wang J."/>
            <person name="Shi W."/>
            <person name="Du L."/>
            <person name="Sun Y."/>
            <person name="Zhan W."/>
            <person name="Jiang J.F."/>
            <person name="Wang Q."/>
            <person name="Zhang B."/>
            <person name="Ji P."/>
            <person name="Bell-Sakyi L."/>
            <person name="Cui X.M."/>
            <person name="Yuan T.T."/>
            <person name="Jiang B.G."/>
            <person name="Yang W.F."/>
            <person name="Lam T.T."/>
            <person name="Chang Q.C."/>
            <person name="Ding S.J."/>
            <person name="Wang X.J."/>
            <person name="Zhu J.G."/>
            <person name="Ruan X.D."/>
            <person name="Zhao L."/>
            <person name="Wei J.T."/>
            <person name="Ye R.Z."/>
            <person name="Que T.C."/>
            <person name="Du C.H."/>
            <person name="Zhou Y.H."/>
            <person name="Cheng J.X."/>
            <person name="Dai P.F."/>
            <person name="Guo W.B."/>
            <person name="Han X.H."/>
            <person name="Huang E.J."/>
            <person name="Li L.F."/>
            <person name="Wei W."/>
            <person name="Gao Y.C."/>
            <person name="Liu J.Z."/>
            <person name="Shao H.Z."/>
            <person name="Wang X."/>
            <person name="Wang C.C."/>
            <person name="Yang T.C."/>
            <person name="Huo Q.B."/>
            <person name="Li W."/>
            <person name="Chen H.Y."/>
            <person name="Chen S.E."/>
            <person name="Zhou L.G."/>
            <person name="Ni X.B."/>
            <person name="Tian J.H."/>
            <person name="Sheng Y."/>
            <person name="Liu T."/>
            <person name="Pan Y.S."/>
            <person name="Xia L.Y."/>
            <person name="Li J."/>
            <person name="Zhao F."/>
            <person name="Cao W.C."/>
        </authorList>
    </citation>
    <scope>NUCLEOTIDE SEQUENCE</scope>
    <source>
        <strain evidence="2">Rmic-2018</strain>
    </source>
</reference>
<evidence type="ECO:0000313" key="2">
    <source>
        <dbReference type="EMBL" id="KAH8039473.1"/>
    </source>
</evidence>
<protein>
    <submittedName>
        <fullName evidence="2">Uncharacterized protein</fullName>
    </submittedName>
</protein>
<evidence type="ECO:0000313" key="3">
    <source>
        <dbReference type="Proteomes" id="UP000821866"/>
    </source>
</evidence>
<evidence type="ECO:0000256" key="1">
    <source>
        <dbReference type="SAM" id="MobiDB-lite"/>
    </source>
</evidence>
<dbReference type="AlphaFoldDB" id="A0A9J6EYU0"/>
<dbReference type="VEuPathDB" id="VectorBase:LOC119186294"/>
<dbReference type="EMBL" id="JABSTU010000001">
    <property type="protein sequence ID" value="KAH8039473.1"/>
    <property type="molecule type" value="Genomic_DNA"/>
</dbReference>
<sequence length="297" mass="33198">MLVYGFSRFCLVQRPTHTSLRGSFGCDDPRQALQGRGFPGCTYADKPAARCGEPRGLSDQPLVGGDIQRRCSHKALEDEQVKLKLHRLFHSVSNEDVRIAFVNFGKVVEVSRERWHVPVLTEKYSTRTVLPQLKSGYKVENLPHQIVSTKSWPWSWRLAIHCSACVAKVSTLATRHVRRECKVPRCSHCRRLGHVEADLVRTYASATRTAKNDGVAEHVINVAEMKEAAEGTCNPVILAKTGQSAPGHESKEAGTPRHWTAPAITSSTDEAERALNGCPWARSTQQRARERRRTART</sequence>
<proteinExistence type="predicted"/>
<dbReference type="Proteomes" id="UP000821866">
    <property type="component" value="Chromosome 1"/>
</dbReference>
<feature type="region of interest" description="Disordered" evidence="1">
    <location>
        <begin position="241"/>
        <end position="297"/>
    </location>
</feature>